<feature type="region of interest" description="Disordered" evidence="1">
    <location>
        <begin position="160"/>
        <end position="205"/>
    </location>
</feature>
<dbReference type="AlphaFoldDB" id="A0A7H0SLB3"/>
<organism evidence="3 4">
    <name type="scientific">Corynebacterium poyangense</name>
    <dbReference type="NCBI Taxonomy" id="2684405"/>
    <lineage>
        <taxon>Bacteria</taxon>
        <taxon>Bacillati</taxon>
        <taxon>Actinomycetota</taxon>
        <taxon>Actinomycetes</taxon>
        <taxon>Mycobacteriales</taxon>
        <taxon>Corynebacteriaceae</taxon>
        <taxon>Corynebacterium</taxon>
    </lineage>
</organism>
<keyword evidence="2" id="KW-0812">Transmembrane</keyword>
<dbReference type="KEGG" id="cpoy:GP475_00830"/>
<feature type="transmembrane region" description="Helical" evidence="2">
    <location>
        <begin position="34"/>
        <end position="57"/>
    </location>
</feature>
<accession>A0A7H0SLB3</accession>
<dbReference type="Proteomes" id="UP000516320">
    <property type="component" value="Chromosome"/>
</dbReference>
<keyword evidence="4" id="KW-1185">Reference proteome</keyword>
<name>A0A7H0SLB3_9CORY</name>
<protein>
    <submittedName>
        <fullName evidence="3">Uncharacterized protein</fullName>
    </submittedName>
</protein>
<sequence>MPKPAKNLIWLLTGLSGLGLLVMVFCILSGMEYLFFSLAPLFAVVHAVIPAISLFFLGSQRSPGSPIIVAFLQFTMLLFVFGAAMEGFSELYFPFASGLGVILMVLYLLGCLVAMILALLTSTRQWYAGMDAPSSGQAGQQTSHDQGFYTDFPQNNGLGGAYPQGGTGNAGNAGNAADQGFKANPNSAPGSAPGSASGNPTNNSF</sequence>
<feature type="transmembrane region" description="Helical" evidence="2">
    <location>
        <begin position="7"/>
        <end position="28"/>
    </location>
</feature>
<dbReference type="EMBL" id="CP046884">
    <property type="protein sequence ID" value="QNQ89338.1"/>
    <property type="molecule type" value="Genomic_DNA"/>
</dbReference>
<evidence type="ECO:0000313" key="3">
    <source>
        <dbReference type="EMBL" id="QNQ89338.1"/>
    </source>
</evidence>
<reference evidence="3 4" key="1">
    <citation type="submission" date="2019-12" db="EMBL/GenBank/DDBJ databases">
        <title>Corynebacterium sp. nov., isolated from feces of the Anser Albifrons in China.</title>
        <authorList>
            <person name="Liu Q."/>
        </authorList>
    </citation>
    <scope>NUCLEOTIDE SEQUENCE [LARGE SCALE GENOMIC DNA]</scope>
    <source>
        <strain evidence="3 4">4H37-19</strain>
    </source>
</reference>
<feature type="transmembrane region" description="Helical" evidence="2">
    <location>
        <begin position="64"/>
        <end position="85"/>
    </location>
</feature>
<dbReference type="RefSeq" id="WP_187974794.1">
    <property type="nucleotide sequence ID" value="NZ_CP046884.1"/>
</dbReference>
<evidence type="ECO:0000313" key="4">
    <source>
        <dbReference type="Proteomes" id="UP000516320"/>
    </source>
</evidence>
<evidence type="ECO:0000256" key="1">
    <source>
        <dbReference type="SAM" id="MobiDB-lite"/>
    </source>
</evidence>
<keyword evidence="2" id="KW-1133">Transmembrane helix</keyword>
<evidence type="ECO:0000256" key="2">
    <source>
        <dbReference type="SAM" id="Phobius"/>
    </source>
</evidence>
<gene>
    <name evidence="3" type="ORF">GP475_00830</name>
</gene>
<feature type="compositionally biased region" description="Low complexity" evidence="1">
    <location>
        <begin position="172"/>
        <end position="205"/>
    </location>
</feature>
<keyword evidence="2" id="KW-0472">Membrane</keyword>
<feature type="transmembrane region" description="Helical" evidence="2">
    <location>
        <begin position="91"/>
        <end position="120"/>
    </location>
</feature>
<proteinExistence type="predicted"/>
<feature type="compositionally biased region" description="Gly residues" evidence="1">
    <location>
        <begin position="160"/>
        <end position="171"/>
    </location>
</feature>